<evidence type="ECO:0000313" key="5">
    <source>
        <dbReference type="Proteomes" id="UP000712007"/>
    </source>
</evidence>
<dbReference type="InterPro" id="IPR006143">
    <property type="entry name" value="RND_pump_MFP"/>
</dbReference>
<organism evidence="4 5">
    <name type="scientific">Candidatus Aphodosoma intestinipullorum</name>
    <dbReference type="NCBI Taxonomy" id="2840674"/>
    <lineage>
        <taxon>Bacteria</taxon>
        <taxon>Pseudomonadati</taxon>
        <taxon>Bacteroidota</taxon>
        <taxon>Bacteroidia</taxon>
        <taxon>Bacteroidales</taxon>
        <taxon>Candidatus Aphodosoma</taxon>
    </lineage>
</organism>
<sequence>MSYSRCFTVISMVLVLSLVSCATDKSDGTLIRPVKTGRVEMSVPMERTSLSGTVSAGMEAHPSFRRTGVIKSIYVREGEHVEKGQLLAELDTRDIEEASEAAKSKYEQVAAEVGRVEELYKRKSVAKNEYEKAISGLQTVTSLYETTQNQLADSKLYAPISGTVQTVSYAPNMTVTPVSGVVSIINTNELQIEGYISSSLFVKRDRFVRMVAYSAIMKDSIPLDISYISPKANNSQLYKVRFDLAPEYSRRLAPGMVVEISLYYRTASDADVMTVPMSSVFSHEGQPSVWCVDTATMTVGRKEIATAGLSEDGNVVVTGGLAGDEILVTAGVSMLREGDKVRLSSPIME</sequence>
<dbReference type="NCBIfam" id="TIGR01730">
    <property type="entry name" value="RND_mfp"/>
    <property type="match status" value="1"/>
</dbReference>
<protein>
    <submittedName>
        <fullName evidence="4">Efflux RND transporter periplasmic adaptor subunit</fullName>
    </submittedName>
</protein>
<reference evidence="4" key="2">
    <citation type="journal article" date="2021" name="PeerJ">
        <title>Extensive microbial diversity within the chicken gut microbiome revealed by metagenomics and culture.</title>
        <authorList>
            <person name="Gilroy R."/>
            <person name="Ravi A."/>
            <person name="Getino M."/>
            <person name="Pursley I."/>
            <person name="Horton D.L."/>
            <person name="Alikhan N.F."/>
            <person name="Baker D."/>
            <person name="Gharbi K."/>
            <person name="Hall N."/>
            <person name="Watson M."/>
            <person name="Adriaenssens E.M."/>
            <person name="Foster-Nyarko E."/>
            <person name="Jarju S."/>
            <person name="Secka A."/>
            <person name="Antonio M."/>
            <person name="Oren A."/>
            <person name="Chaudhuri R.R."/>
            <person name="La Ragione R."/>
            <person name="Hildebrand F."/>
            <person name="Pallen M.J."/>
        </authorList>
    </citation>
    <scope>NUCLEOTIDE SEQUENCE</scope>
    <source>
        <strain evidence="4">3924</strain>
    </source>
</reference>
<proteinExistence type="inferred from homology"/>
<feature type="signal peptide" evidence="2">
    <location>
        <begin position="1"/>
        <end position="22"/>
    </location>
</feature>
<dbReference type="GO" id="GO:1990281">
    <property type="term" value="C:efflux pump complex"/>
    <property type="evidence" value="ECO:0007669"/>
    <property type="project" value="TreeGrafter"/>
</dbReference>
<accession>A0A940IE63</accession>
<evidence type="ECO:0000259" key="3">
    <source>
        <dbReference type="Pfam" id="PF25917"/>
    </source>
</evidence>
<comment type="caution">
    <text evidence="4">The sequence shown here is derived from an EMBL/GenBank/DDBJ whole genome shotgun (WGS) entry which is preliminary data.</text>
</comment>
<dbReference type="PANTHER" id="PTHR30469">
    <property type="entry name" value="MULTIDRUG RESISTANCE PROTEIN MDTA"/>
    <property type="match status" value="1"/>
</dbReference>
<evidence type="ECO:0000256" key="2">
    <source>
        <dbReference type="SAM" id="SignalP"/>
    </source>
</evidence>
<evidence type="ECO:0000256" key="1">
    <source>
        <dbReference type="ARBA" id="ARBA00009477"/>
    </source>
</evidence>
<dbReference type="SUPFAM" id="SSF111369">
    <property type="entry name" value="HlyD-like secretion proteins"/>
    <property type="match status" value="1"/>
</dbReference>
<dbReference type="AlphaFoldDB" id="A0A940IE63"/>
<dbReference type="Gene3D" id="2.40.420.20">
    <property type="match status" value="1"/>
</dbReference>
<gene>
    <name evidence="4" type="ORF">IAC51_01115</name>
</gene>
<dbReference type="EMBL" id="JADIMV010000021">
    <property type="protein sequence ID" value="MBO8439232.1"/>
    <property type="molecule type" value="Genomic_DNA"/>
</dbReference>
<keyword evidence="2" id="KW-0732">Signal</keyword>
<dbReference type="PROSITE" id="PS51257">
    <property type="entry name" value="PROKAR_LIPOPROTEIN"/>
    <property type="match status" value="1"/>
</dbReference>
<dbReference type="Proteomes" id="UP000712007">
    <property type="component" value="Unassembled WGS sequence"/>
</dbReference>
<dbReference type="InterPro" id="IPR058625">
    <property type="entry name" value="MdtA-like_BSH"/>
</dbReference>
<dbReference type="Gene3D" id="1.10.287.470">
    <property type="entry name" value="Helix hairpin bin"/>
    <property type="match status" value="1"/>
</dbReference>
<feature type="domain" description="Multidrug resistance protein MdtA-like barrel-sandwich hybrid" evidence="3">
    <location>
        <begin position="68"/>
        <end position="167"/>
    </location>
</feature>
<reference evidence="4" key="1">
    <citation type="submission" date="2020-10" db="EMBL/GenBank/DDBJ databases">
        <authorList>
            <person name="Gilroy R."/>
        </authorList>
    </citation>
    <scope>NUCLEOTIDE SEQUENCE</scope>
    <source>
        <strain evidence="4">3924</strain>
    </source>
</reference>
<comment type="similarity">
    <text evidence="1">Belongs to the membrane fusion protein (MFP) (TC 8.A.1) family.</text>
</comment>
<evidence type="ECO:0000313" key="4">
    <source>
        <dbReference type="EMBL" id="MBO8439232.1"/>
    </source>
</evidence>
<dbReference type="PANTHER" id="PTHR30469:SF15">
    <property type="entry name" value="HLYD FAMILY OF SECRETION PROTEINS"/>
    <property type="match status" value="1"/>
</dbReference>
<name>A0A940IE63_9BACT</name>
<feature type="chain" id="PRO_5036909049" evidence="2">
    <location>
        <begin position="23"/>
        <end position="349"/>
    </location>
</feature>
<dbReference type="Pfam" id="PF25917">
    <property type="entry name" value="BSH_RND"/>
    <property type="match status" value="1"/>
</dbReference>
<dbReference type="Gene3D" id="2.40.50.100">
    <property type="match status" value="1"/>
</dbReference>
<dbReference type="GO" id="GO:0015562">
    <property type="term" value="F:efflux transmembrane transporter activity"/>
    <property type="evidence" value="ECO:0007669"/>
    <property type="project" value="TreeGrafter"/>
</dbReference>